<dbReference type="SMART" id="SM00233">
    <property type="entry name" value="PH"/>
    <property type="match status" value="1"/>
</dbReference>
<dbReference type="PANTHER" id="PTHR23176:SF129">
    <property type="entry name" value="RHO GTPASE ACTIVATING PROTEIN AT 16F, ISOFORM E-RELATED"/>
    <property type="match status" value="1"/>
</dbReference>
<dbReference type="InterPro" id="IPR011993">
    <property type="entry name" value="PH-like_dom_sf"/>
</dbReference>
<dbReference type="EMBL" id="MCOG01000015">
    <property type="protein sequence ID" value="ORY79253.1"/>
    <property type="molecule type" value="Genomic_DNA"/>
</dbReference>
<dbReference type="InterPro" id="IPR050729">
    <property type="entry name" value="Rho-GAP"/>
</dbReference>
<keyword evidence="3" id="KW-0472">Membrane</keyword>
<accession>A0A1Y2F5W2</accession>
<keyword evidence="1" id="KW-0343">GTPase activation</keyword>
<dbReference type="GO" id="GO:0005096">
    <property type="term" value="F:GTPase activator activity"/>
    <property type="evidence" value="ECO:0007669"/>
    <property type="project" value="UniProtKB-KW"/>
</dbReference>
<dbReference type="AlphaFoldDB" id="A0A1Y2F5W2"/>
<feature type="compositionally biased region" description="Basic and acidic residues" evidence="2">
    <location>
        <begin position="338"/>
        <end position="353"/>
    </location>
</feature>
<dbReference type="PROSITE" id="PS50003">
    <property type="entry name" value="PH_DOMAIN"/>
    <property type="match status" value="1"/>
</dbReference>
<dbReference type="SUPFAM" id="SSF50729">
    <property type="entry name" value="PH domain-like"/>
    <property type="match status" value="1"/>
</dbReference>
<dbReference type="Pfam" id="PF00620">
    <property type="entry name" value="RhoGAP"/>
    <property type="match status" value="1"/>
</dbReference>
<dbReference type="InterPro" id="IPR000198">
    <property type="entry name" value="RhoGAP_dom"/>
</dbReference>
<dbReference type="PROSITE" id="PS50238">
    <property type="entry name" value="RHOGAP"/>
    <property type="match status" value="1"/>
</dbReference>
<dbReference type="OrthoDB" id="185175at2759"/>
<keyword evidence="7" id="KW-1185">Reference proteome</keyword>
<dbReference type="Pfam" id="PF00169">
    <property type="entry name" value="PH"/>
    <property type="match status" value="1"/>
</dbReference>
<keyword evidence="3" id="KW-0812">Transmembrane</keyword>
<feature type="domain" description="PH" evidence="4">
    <location>
        <begin position="40"/>
        <end position="148"/>
    </location>
</feature>
<evidence type="ECO:0000313" key="6">
    <source>
        <dbReference type="EMBL" id="ORY79253.1"/>
    </source>
</evidence>
<keyword evidence="3" id="KW-1133">Transmembrane helix</keyword>
<dbReference type="PANTHER" id="PTHR23176">
    <property type="entry name" value="RHO/RAC/CDC GTPASE-ACTIVATING PROTEIN"/>
    <property type="match status" value="1"/>
</dbReference>
<feature type="compositionally biased region" description="Basic and acidic residues" evidence="2">
    <location>
        <begin position="206"/>
        <end position="229"/>
    </location>
</feature>
<feature type="region of interest" description="Disordered" evidence="2">
    <location>
        <begin position="161"/>
        <end position="194"/>
    </location>
</feature>
<evidence type="ECO:0000313" key="7">
    <source>
        <dbReference type="Proteomes" id="UP000193920"/>
    </source>
</evidence>
<dbReference type="InterPro" id="IPR001849">
    <property type="entry name" value="PH_domain"/>
</dbReference>
<feature type="transmembrane region" description="Helical" evidence="3">
    <location>
        <begin position="599"/>
        <end position="622"/>
    </location>
</feature>
<sequence>MEMYLQHLCNEYRNSIEVAEFLSKDIIATINNRENDEKGSCIKSGYLFKKNNFMGWRTKYFILNEKDISFYESKGGDLNGTINLKHAKVISVSNKEKFHHAFRIIEYKDEKGVIAKTAEDKIYAKHLLCSENDNDRDEWVTKIKSVIDKLKRENEGVASLMNSNNNVLSKSNNNSFDVNKSHDSSINEINKEQYIESKDTIKEGAETHNDDNKELENKINDNNELENKINDNSNNNENENDNNENINNENNNENGNGNNNNRNNEDSGDNNIESPSSNNNGWDSSDEEEDVDIILDYDEKNYIPEGFNFEEFEKQGIDINEYIKNKSRKNSNENNNEDDGKKVNDDTNDHNNEDENYNENNENNEYTENENPKSDVIDDNERVMKQTIPPPLVPKSTVAYERNEKLKVGKEEKQRKIHFSWYKFKKNTNSVNDIDNKDLDKNKKVFGVNLETAIKNSKIKDDYELPAIVYRCIEYLDAKGAYEEEGIYRLSGSKATIQSLKNRFDRYGDVNLLQDKEIYDVHVITGLLKLYLRELPTTIMTKEFQPRFIEIASIPDREEKVVALANLISYLPLANYTLLRCLAAHLVRIVQNSELNKMTLSNIAIVFGPTLGIPIGLFVLILSEFEAVFCWTTLKESEEEENIMSILFSGPEDYLNVHSVSKAQKDARNKLQLQNKMEHSSPVLFNENQQNEKDVDQSLRDTDNHSSENSDSEVPEITSDDLITGSFKVRGRSNTNVQKNNNYKNIQAIKEESTTRDQLSLSEEVVNLINEKCKNINMESDKEKLETILDAENLQNEFRRRRKERCSSLFVSSQSQIDYVKSLRRLSCGESSIKEVINRNSQDYMIGIPDNFRLSEMFAKEIKIKDNEEIINSKNVEYDHALAQ</sequence>
<feature type="compositionally biased region" description="Low complexity" evidence="2">
    <location>
        <begin position="230"/>
        <end position="262"/>
    </location>
</feature>
<organism evidence="6 7">
    <name type="scientific">Neocallimastix californiae</name>
    <dbReference type="NCBI Taxonomy" id="1754190"/>
    <lineage>
        <taxon>Eukaryota</taxon>
        <taxon>Fungi</taxon>
        <taxon>Fungi incertae sedis</taxon>
        <taxon>Chytridiomycota</taxon>
        <taxon>Chytridiomycota incertae sedis</taxon>
        <taxon>Neocallimastigomycetes</taxon>
        <taxon>Neocallimastigales</taxon>
        <taxon>Neocallimastigaceae</taxon>
        <taxon>Neocallimastix</taxon>
    </lineage>
</organism>
<feature type="compositionally biased region" description="Basic and acidic residues" evidence="2">
    <location>
        <begin position="179"/>
        <end position="194"/>
    </location>
</feature>
<dbReference type="STRING" id="1754190.A0A1Y2F5W2"/>
<dbReference type="SUPFAM" id="SSF48350">
    <property type="entry name" value="GTPase activation domain, GAP"/>
    <property type="match status" value="1"/>
</dbReference>
<feature type="region of interest" description="Disordered" evidence="2">
    <location>
        <begin position="206"/>
        <end position="288"/>
    </location>
</feature>
<comment type="caution">
    <text evidence="6">The sequence shown here is derived from an EMBL/GenBank/DDBJ whole genome shotgun (WGS) entry which is preliminary data.</text>
</comment>
<feature type="compositionally biased region" description="Basic and acidic residues" evidence="2">
    <location>
        <begin position="690"/>
        <end position="708"/>
    </location>
</feature>
<evidence type="ECO:0000256" key="3">
    <source>
        <dbReference type="SAM" id="Phobius"/>
    </source>
</evidence>
<dbReference type="InterPro" id="IPR008936">
    <property type="entry name" value="Rho_GTPase_activation_prot"/>
</dbReference>
<dbReference type="SMART" id="SM00324">
    <property type="entry name" value="RhoGAP"/>
    <property type="match status" value="1"/>
</dbReference>
<evidence type="ECO:0000259" key="4">
    <source>
        <dbReference type="PROSITE" id="PS50003"/>
    </source>
</evidence>
<feature type="region of interest" description="Disordered" evidence="2">
    <location>
        <begin position="678"/>
        <end position="725"/>
    </location>
</feature>
<feature type="compositionally biased region" description="Low complexity" evidence="2">
    <location>
        <begin position="161"/>
        <end position="175"/>
    </location>
</feature>
<evidence type="ECO:0000256" key="2">
    <source>
        <dbReference type="SAM" id="MobiDB-lite"/>
    </source>
</evidence>
<protein>
    <submittedName>
        <fullName evidence="6">RhoGAP-domain-containing protein</fullName>
    </submittedName>
</protein>
<evidence type="ECO:0000256" key="1">
    <source>
        <dbReference type="ARBA" id="ARBA00022468"/>
    </source>
</evidence>
<dbReference type="Gene3D" id="1.10.555.10">
    <property type="entry name" value="Rho GTPase activation protein"/>
    <property type="match status" value="1"/>
</dbReference>
<feature type="domain" description="Rho-GAP" evidence="5">
    <location>
        <begin position="448"/>
        <end position="655"/>
    </location>
</feature>
<evidence type="ECO:0000259" key="5">
    <source>
        <dbReference type="PROSITE" id="PS50238"/>
    </source>
</evidence>
<dbReference type="GO" id="GO:0005737">
    <property type="term" value="C:cytoplasm"/>
    <property type="evidence" value="ECO:0007669"/>
    <property type="project" value="TreeGrafter"/>
</dbReference>
<feature type="region of interest" description="Disordered" evidence="2">
    <location>
        <begin position="328"/>
        <end position="377"/>
    </location>
</feature>
<feature type="transmembrane region" description="Helical" evidence="3">
    <location>
        <begin position="567"/>
        <end position="587"/>
    </location>
</feature>
<proteinExistence type="predicted"/>
<dbReference type="GO" id="GO:0007165">
    <property type="term" value="P:signal transduction"/>
    <property type="evidence" value="ECO:0007669"/>
    <property type="project" value="InterPro"/>
</dbReference>
<dbReference type="Gene3D" id="2.30.29.30">
    <property type="entry name" value="Pleckstrin-homology domain (PH domain)/Phosphotyrosine-binding domain (PTB)"/>
    <property type="match status" value="1"/>
</dbReference>
<name>A0A1Y2F5W2_9FUNG</name>
<reference evidence="6 7" key="1">
    <citation type="submission" date="2016-08" db="EMBL/GenBank/DDBJ databases">
        <title>A Parts List for Fungal Cellulosomes Revealed by Comparative Genomics.</title>
        <authorList>
            <consortium name="DOE Joint Genome Institute"/>
            <person name="Haitjema C.H."/>
            <person name="Gilmore S.P."/>
            <person name="Henske J.K."/>
            <person name="Solomon K.V."/>
            <person name="De Groot R."/>
            <person name="Kuo A."/>
            <person name="Mondo S.J."/>
            <person name="Salamov A.A."/>
            <person name="Labutti K."/>
            <person name="Zhao Z."/>
            <person name="Chiniquy J."/>
            <person name="Barry K."/>
            <person name="Brewer H.M."/>
            <person name="Purvine S.O."/>
            <person name="Wright A.T."/>
            <person name="Boxma B."/>
            <person name="Van Alen T."/>
            <person name="Hackstein J.H."/>
            <person name="Baker S.E."/>
            <person name="Grigoriev I.V."/>
            <person name="O'Malley M.A."/>
        </authorList>
    </citation>
    <scope>NUCLEOTIDE SEQUENCE [LARGE SCALE GENOMIC DNA]</scope>
    <source>
        <strain evidence="6 7">G1</strain>
    </source>
</reference>
<gene>
    <name evidence="6" type="ORF">LY90DRAFT_62548</name>
</gene>
<dbReference type="Proteomes" id="UP000193920">
    <property type="component" value="Unassembled WGS sequence"/>
</dbReference>
<feature type="compositionally biased region" description="Polar residues" evidence="2">
    <location>
        <begin position="272"/>
        <end position="282"/>
    </location>
</feature>